<dbReference type="InterPro" id="IPR041663">
    <property type="entry name" value="DisA/LigA_HHH"/>
</dbReference>
<keyword evidence="8 11" id="KW-0460">Magnesium</keyword>
<comment type="catalytic activity">
    <reaction evidence="1 11">
        <text>2 ATP = 3',3'-c-di-AMP + 2 diphosphate</text>
        <dbReference type="Rhea" id="RHEA:35655"/>
        <dbReference type="ChEBI" id="CHEBI:30616"/>
        <dbReference type="ChEBI" id="CHEBI:33019"/>
        <dbReference type="ChEBI" id="CHEBI:71500"/>
        <dbReference type="EC" id="2.7.7.85"/>
    </reaction>
</comment>
<accession>A0A1H3X9S7</accession>
<dbReference type="InterPro" id="IPR036888">
    <property type="entry name" value="DNA_integrity_DisA_N_sf"/>
</dbReference>
<dbReference type="Gene3D" id="1.20.1260.110">
    <property type="entry name" value="DNA integrity scanning linker region"/>
    <property type="match status" value="1"/>
</dbReference>
<keyword evidence="7 11" id="KW-0067">ATP-binding</keyword>
<name>A0A1H3X9S7_9ACTO</name>
<dbReference type="EC" id="2.7.7.85" evidence="11"/>
<dbReference type="RefSeq" id="WP_092561950.1">
    <property type="nucleotide sequence ID" value="NZ_FNQV01000003.1"/>
</dbReference>
<evidence type="ECO:0000256" key="2">
    <source>
        <dbReference type="ARBA" id="ARBA00001946"/>
    </source>
</evidence>
<comment type="similarity">
    <text evidence="11">Belongs to the DisA family.</text>
</comment>
<dbReference type="OrthoDB" id="41841at2"/>
<dbReference type="EMBL" id="FNQV01000003">
    <property type="protein sequence ID" value="SDZ95372.1"/>
    <property type="molecule type" value="Genomic_DNA"/>
</dbReference>
<evidence type="ECO:0000256" key="6">
    <source>
        <dbReference type="ARBA" id="ARBA00022763"/>
    </source>
</evidence>
<comment type="cofactor">
    <cofactor evidence="2 11">
        <name>Mg(2+)</name>
        <dbReference type="ChEBI" id="CHEBI:18420"/>
    </cofactor>
</comment>
<dbReference type="PROSITE" id="PS51794">
    <property type="entry name" value="DAC"/>
    <property type="match status" value="1"/>
</dbReference>
<evidence type="ECO:0000259" key="12">
    <source>
        <dbReference type="PROSITE" id="PS51794"/>
    </source>
</evidence>
<dbReference type="GO" id="GO:0006281">
    <property type="term" value="P:DNA repair"/>
    <property type="evidence" value="ECO:0007669"/>
    <property type="project" value="UniProtKB-UniRule"/>
</dbReference>
<keyword evidence="10 11" id="KW-0234">DNA repair</keyword>
<reference evidence="14" key="1">
    <citation type="submission" date="2016-10" db="EMBL/GenBank/DDBJ databases">
        <authorList>
            <person name="Varghese N."/>
            <person name="Submissions S."/>
        </authorList>
    </citation>
    <scope>NUCLEOTIDE SEQUENCE [LARGE SCALE GENOMIC DNA]</scope>
    <source>
        <strain evidence="14">KPR-1</strain>
    </source>
</reference>
<dbReference type="GO" id="GO:0003677">
    <property type="term" value="F:DNA binding"/>
    <property type="evidence" value="ECO:0007669"/>
    <property type="project" value="UniProtKB-UniRule"/>
</dbReference>
<dbReference type="GO" id="GO:0004016">
    <property type="term" value="F:adenylate cyclase activity"/>
    <property type="evidence" value="ECO:0007669"/>
    <property type="project" value="TreeGrafter"/>
</dbReference>
<feature type="binding site" evidence="11">
    <location>
        <position position="88"/>
    </location>
    <ligand>
        <name>ATP</name>
        <dbReference type="ChEBI" id="CHEBI:30616"/>
    </ligand>
</feature>
<evidence type="ECO:0000256" key="8">
    <source>
        <dbReference type="ARBA" id="ARBA00022842"/>
    </source>
</evidence>
<dbReference type="NCBIfam" id="NF010009">
    <property type="entry name" value="PRK13482.1"/>
    <property type="match status" value="1"/>
</dbReference>
<dbReference type="HAMAP" id="MF_01438">
    <property type="entry name" value="DisA"/>
    <property type="match status" value="1"/>
</dbReference>
<feature type="binding site" evidence="11">
    <location>
        <begin position="101"/>
        <end position="105"/>
    </location>
    <ligand>
        <name>ATP</name>
        <dbReference type="ChEBI" id="CHEBI:30616"/>
    </ligand>
</feature>
<dbReference type="PANTHER" id="PTHR34185">
    <property type="entry name" value="DIADENYLATE CYCLASE"/>
    <property type="match status" value="1"/>
</dbReference>
<dbReference type="PANTHER" id="PTHR34185:SF3">
    <property type="entry name" value="DNA INTEGRITY SCANNING PROTEIN DISA"/>
    <property type="match status" value="1"/>
</dbReference>
<dbReference type="Proteomes" id="UP000199288">
    <property type="component" value="Unassembled WGS sequence"/>
</dbReference>
<dbReference type="Pfam" id="PF02457">
    <property type="entry name" value="DAC"/>
    <property type="match status" value="1"/>
</dbReference>
<evidence type="ECO:0000256" key="9">
    <source>
        <dbReference type="ARBA" id="ARBA00023125"/>
    </source>
</evidence>
<sequence length="349" mass="38162">MVSPDLRSTLARVAPGTELRDGLERILRGRTGALIVLGDNDVVESICSGGFQLDADFTATRLRELSKMDGGVVLDASLRTITRANVQLLPASDIPTTETGMRHRTADRVAKQTGFPVISVSQSMSIIALYVEGTRHVLEDSDVIISRASQALDTLERYRTRLDEVLATLTSLELRGLVTVSDVAVVMQRLEMVIRIWDEIESYVIELGIDGRLLKLQLDELVTGVIKDGELVLAEYSRVPPEQVWEELDHLTSAQLLEPQLVAAALGLGGEARGVDQLLPVRGLRLLSKIPRLPSAVVEELAVHFDSIEDLLSASAADLQEVEGVGPQRARAIHDGLERLAELTMFGRH</sequence>
<comment type="function">
    <text evidence="11">Has also diadenylate cyclase activity, catalyzing the condensation of 2 ATP molecules into cyclic di-AMP (c-di-AMP). c-di-AMP likely acts as a signaling molecule that may couple DNA integrity with a cellular process.</text>
</comment>
<evidence type="ECO:0000256" key="7">
    <source>
        <dbReference type="ARBA" id="ARBA00022840"/>
    </source>
</evidence>
<organism evidence="13 14">
    <name type="scientific">Bowdeniella nasicola</name>
    <dbReference type="NCBI Taxonomy" id="208480"/>
    <lineage>
        <taxon>Bacteria</taxon>
        <taxon>Bacillati</taxon>
        <taxon>Actinomycetota</taxon>
        <taxon>Actinomycetes</taxon>
        <taxon>Actinomycetales</taxon>
        <taxon>Actinomycetaceae</taxon>
        <taxon>Bowdeniella</taxon>
    </lineage>
</organism>
<keyword evidence="4 11" id="KW-0548">Nucleotidyltransferase</keyword>
<evidence type="ECO:0000256" key="1">
    <source>
        <dbReference type="ARBA" id="ARBA00000877"/>
    </source>
</evidence>
<dbReference type="Pfam" id="PF10635">
    <property type="entry name" value="DisA-linker"/>
    <property type="match status" value="1"/>
</dbReference>
<comment type="subunit">
    <text evidence="11">Homooctamer.</text>
</comment>
<evidence type="ECO:0000256" key="5">
    <source>
        <dbReference type="ARBA" id="ARBA00022741"/>
    </source>
</evidence>
<dbReference type="Gene3D" id="3.40.1700.10">
    <property type="entry name" value="DNA integrity scanning protein, DisA, N-terminal domain"/>
    <property type="match status" value="1"/>
</dbReference>
<keyword evidence="6 11" id="KW-0227">DNA damage</keyword>
<dbReference type="GO" id="GO:0005524">
    <property type="term" value="F:ATP binding"/>
    <property type="evidence" value="ECO:0007669"/>
    <property type="project" value="UniProtKB-UniRule"/>
</dbReference>
<evidence type="ECO:0000256" key="4">
    <source>
        <dbReference type="ARBA" id="ARBA00022695"/>
    </source>
</evidence>
<keyword evidence="14" id="KW-1185">Reference proteome</keyword>
<proteinExistence type="inferred from homology"/>
<dbReference type="Gene3D" id="1.10.150.20">
    <property type="entry name" value="5' to 3' exonuclease, C-terminal subdomain"/>
    <property type="match status" value="1"/>
</dbReference>
<dbReference type="InterPro" id="IPR003390">
    <property type="entry name" value="DNA_integrity_scan_DisA_N"/>
</dbReference>
<dbReference type="FunFam" id="3.40.1700.10:FF:000001">
    <property type="entry name" value="DNA integrity scanning protein DisA"/>
    <property type="match status" value="1"/>
</dbReference>
<gene>
    <name evidence="11" type="primary">disA</name>
    <name evidence="13" type="ORF">SAMN02910418_00635</name>
</gene>
<dbReference type="Pfam" id="PF12826">
    <property type="entry name" value="HHH_2"/>
    <property type="match status" value="1"/>
</dbReference>
<evidence type="ECO:0000256" key="10">
    <source>
        <dbReference type="ARBA" id="ARBA00023204"/>
    </source>
</evidence>
<evidence type="ECO:0000313" key="13">
    <source>
        <dbReference type="EMBL" id="SDZ95372.1"/>
    </source>
</evidence>
<comment type="function">
    <text evidence="11">Participates in a DNA-damage check-point. DisA forms globular foci that rapidly scan along the chromosomes searching for lesions.</text>
</comment>
<feature type="binding site" evidence="11">
    <location>
        <position position="70"/>
    </location>
    <ligand>
        <name>ATP</name>
        <dbReference type="ChEBI" id="CHEBI:30616"/>
    </ligand>
</feature>
<protein>
    <recommendedName>
        <fullName evidence="11">DNA integrity scanning protein DisA</fullName>
    </recommendedName>
    <alternativeName>
        <fullName evidence="11">Cyclic di-AMP synthase</fullName>
        <shortName evidence="11">c-di-AMP synthase</shortName>
    </alternativeName>
    <alternativeName>
        <fullName evidence="11">Diadenylate cyclase</fullName>
        <ecNumber evidence="11">2.7.7.85</ecNumber>
    </alternativeName>
</protein>
<dbReference type="InterPro" id="IPR038331">
    <property type="entry name" value="DisA_sf"/>
</dbReference>
<feature type="domain" description="DAC" evidence="12">
    <location>
        <begin position="3"/>
        <end position="141"/>
    </location>
</feature>
<dbReference type="SUPFAM" id="SSF47781">
    <property type="entry name" value="RuvA domain 2-like"/>
    <property type="match status" value="1"/>
</dbReference>
<dbReference type="SUPFAM" id="SSF143597">
    <property type="entry name" value="YojJ-like"/>
    <property type="match status" value="1"/>
</dbReference>
<dbReference type="InterPro" id="IPR050338">
    <property type="entry name" value="DisA"/>
</dbReference>
<dbReference type="GO" id="GO:0106408">
    <property type="term" value="F:diadenylate cyclase activity"/>
    <property type="evidence" value="ECO:0007669"/>
    <property type="project" value="UniProtKB-EC"/>
</dbReference>
<evidence type="ECO:0000256" key="3">
    <source>
        <dbReference type="ARBA" id="ARBA00022679"/>
    </source>
</evidence>
<keyword evidence="9 11" id="KW-0238">DNA-binding</keyword>
<keyword evidence="3 11" id="KW-0808">Transferase</keyword>
<dbReference type="InterPro" id="IPR018906">
    <property type="entry name" value="DNA_integrity_scan_DisA_link"/>
</dbReference>
<keyword evidence="5 11" id="KW-0547">Nucleotide-binding</keyword>
<dbReference type="InterPro" id="IPR023763">
    <property type="entry name" value="DNA_integrity_scanning_protein"/>
</dbReference>
<dbReference type="AlphaFoldDB" id="A0A1H3X9S7"/>
<evidence type="ECO:0000256" key="11">
    <source>
        <dbReference type="HAMAP-Rule" id="MF_01438"/>
    </source>
</evidence>
<evidence type="ECO:0000313" key="14">
    <source>
        <dbReference type="Proteomes" id="UP000199288"/>
    </source>
</evidence>
<dbReference type="InterPro" id="IPR010994">
    <property type="entry name" value="RuvA_2-like"/>
</dbReference>